<dbReference type="Proteomes" id="UP001153069">
    <property type="component" value="Unassembled WGS sequence"/>
</dbReference>
<evidence type="ECO:0000313" key="2">
    <source>
        <dbReference type="Proteomes" id="UP001153069"/>
    </source>
</evidence>
<keyword evidence="2" id="KW-1185">Reference proteome</keyword>
<dbReference type="OrthoDB" id="52274at2759"/>
<comment type="caution">
    <text evidence="1">The sequence shown here is derived from an EMBL/GenBank/DDBJ whole genome shotgun (WGS) entry which is preliminary data.</text>
</comment>
<gene>
    <name evidence="1" type="ORF">SEMRO_1196_G251500.1</name>
</gene>
<accession>A0A9N8HSS6</accession>
<sequence>MGDIYVRRAFRMPEEDFWALHDLLKRHIGGKVYSKKKKQRNGAVNGIISSAIRLSVALRYFAGGLAYDISVMHGISHSSVYVSVWMVVDAVNKTKWHPQLAIVFPKEHSKQFEIAQ</sequence>
<reference evidence="1" key="1">
    <citation type="submission" date="2020-06" db="EMBL/GenBank/DDBJ databases">
        <authorList>
            <consortium name="Plant Systems Biology data submission"/>
        </authorList>
    </citation>
    <scope>NUCLEOTIDE SEQUENCE</scope>
    <source>
        <strain evidence="1">D6</strain>
    </source>
</reference>
<protein>
    <submittedName>
        <fullName evidence="1">Uncharacterized protein</fullName>
    </submittedName>
</protein>
<organism evidence="1 2">
    <name type="scientific">Seminavis robusta</name>
    <dbReference type="NCBI Taxonomy" id="568900"/>
    <lineage>
        <taxon>Eukaryota</taxon>
        <taxon>Sar</taxon>
        <taxon>Stramenopiles</taxon>
        <taxon>Ochrophyta</taxon>
        <taxon>Bacillariophyta</taxon>
        <taxon>Bacillariophyceae</taxon>
        <taxon>Bacillariophycidae</taxon>
        <taxon>Naviculales</taxon>
        <taxon>Naviculaceae</taxon>
        <taxon>Seminavis</taxon>
    </lineage>
</organism>
<dbReference type="AlphaFoldDB" id="A0A9N8HSS6"/>
<evidence type="ECO:0000313" key="1">
    <source>
        <dbReference type="EMBL" id="CAB9521458.1"/>
    </source>
</evidence>
<proteinExistence type="predicted"/>
<name>A0A9N8HSS6_9STRA</name>
<dbReference type="EMBL" id="CAICTM010001194">
    <property type="protein sequence ID" value="CAB9521458.1"/>
    <property type="molecule type" value="Genomic_DNA"/>
</dbReference>